<dbReference type="Proteomes" id="UP001305647">
    <property type="component" value="Unassembled WGS sequence"/>
</dbReference>
<keyword evidence="2" id="KW-1185">Reference proteome</keyword>
<organism evidence="1 2">
    <name type="scientific">Parathielavia hyrcaniae</name>
    <dbReference type="NCBI Taxonomy" id="113614"/>
    <lineage>
        <taxon>Eukaryota</taxon>
        <taxon>Fungi</taxon>
        <taxon>Dikarya</taxon>
        <taxon>Ascomycota</taxon>
        <taxon>Pezizomycotina</taxon>
        <taxon>Sordariomycetes</taxon>
        <taxon>Sordariomycetidae</taxon>
        <taxon>Sordariales</taxon>
        <taxon>Chaetomiaceae</taxon>
        <taxon>Parathielavia</taxon>
    </lineage>
</organism>
<protein>
    <submittedName>
        <fullName evidence="1">Uncharacterized protein</fullName>
    </submittedName>
</protein>
<gene>
    <name evidence="1" type="ORF">N658DRAFT_309915</name>
</gene>
<name>A0AAN6Q4C1_9PEZI</name>
<evidence type="ECO:0000313" key="1">
    <source>
        <dbReference type="EMBL" id="KAK4103352.1"/>
    </source>
</evidence>
<reference evidence="1" key="2">
    <citation type="submission" date="2023-05" db="EMBL/GenBank/DDBJ databases">
        <authorList>
            <consortium name="Lawrence Berkeley National Laboratory"/>
            <person name="Steindorff A."/>
            <person name="Hensen N."/>
            <person name="Bonometti L."/>
            <person name="Westerberg I."/>
            <person name="Brannstrom I.O."/>
            <person name="Guillou S."/>
            <person name="Cros-Aarteil S."/>
            <person name="Calhoun S."/>
            <person name="Haridas S."/>
            <person name="Kuo A."/>
            <person name="Mondo S."/>
            <person name="Pangilinan J."/>
            <person name="Riley R."/>
            <person name="Labutti K."/>
            <person name="Andreopoulos B."/>
            <person name="Lipzen A."/>
            <person name="Chen C."/>
            <person name="Yanf M."/>
            <person name="Daum C."/>
            <person name="Ng V."/>
            <person name="Clum A."/>
            <person name="Ohm R."/>
            <person name="Martin F."/>
            <person name="Silar P."/>
            <person name="Natvig D."/>
            <person name="Lalanne C."/>
            <person name="Gautier V."/>
            <person name="Ament-Velasquez S.L."/>
            <person name="Kruys A."/>
            <person name="Hutchinson M.I."/>
            <person name="Powell A.J."/>
            <person name="Barry K."/>
            <person name="Miller A.N."/>
            <person name="Grigoriev I.V."/>
            <person name="Debuchy R."/>
            <person name="Gladieux P."/>
            <person name="Thoren M.H."/>
            <person name="Johannesson H."/>
        </authorList>
    </citation>
    <scope>NUCLEOTIDE SEQUENCE</scope>
    <source>
        <strain evidence="1">CBS 757.83</strain>
    </source>
</reference>
<comment type="caution">
    <text evidence="1">The sequence shown here is derived from an EMBL/GenBank/DDBJ whole genome shotgun (WGS) entry which is preliminary data.</text>
</comment>
<dbReference type="AlphaFoldDB" id="A0AAN6Q4C1"/>
<proteinExistence type="predicted"/>
<reference evidence="1" key="1">
    <citation type="journal article" date="2023" name="Mol. Phylogenet. Evol.">
        <title>Genome-scale phylogeny and comparative genomics of the fungal order Sordariales.</title>
        <authorList>
            <person name="Hensen N."/>
            <person name="Bonometti L."/>
            <person name="Westerberg I."/>
            <person name="Brannstrom I.O."/>
            <person name="Guillou S."/>
            <person name="Cros-Aarteil S."/>
            <person name="Calhoun S."/>
            <person name="Haridas S."/>
            <person name="Kuo A."/>
            <person name="Mondo S."/>
            <person name="Pangilinan J."/>
            <person name="Riley R."/>
            <person name="LaButti K."/>
            <person name="Andreopoulos B."/>
            <person name="Lipzen A."/>
            <person name="Chen C."/>
            <person name="Yan M."/>
            <person name="Daum C."/>
            <person name="Ng V."/>
            <person name="Clum A."/>
            <person name="Steindorff A."/>
            <person name="Ohm R.A."/>
            <person name="Martin F."/>
            <person name="Silar P."/>
            <person name="Natvig D.O."/>
            <person name="Lalanne C."/>
            <person name="Gautier V."/>
            <person name="Ament-Velasquez S.L."/>
            <person name="Kruys A."/>
            <person name="Hutchinson M.I."/>
            <person name="Powell A.J."/>
            <person name="Barry K."/>
            <person name="Miller A.N."/>
            <person name="Grigoriev I.V."/>
            <person name="Debuchy R."/>
            <person name="Gladieux P."/>
            <person name="Hiltunen Thoren M."/>
            <person name="Johannesson H."/>
        </authorList>
    </citation>
    <scope>NUCLEOTIDE SEQUENCE</scope>
    <source>
        <strain evidence="1">CBS 757.83</strain>
    </source>
</reference>
<sequence>MALFRSPSSELCFRLVSDSELAAAKTEREAHHALGFAASCCADCRGRLHKANALGTLGDGRRLGSTRTISRARLPGAKTRLRFWVPRIFIVQSDGTHDKGTGSLARGSGGAHLQPCRVQRVPSRAPRFQLGRGVPGQQRRTDLSLQHHSRRVSSARLAVFAVGINSCASCLVCLGFSRDFRPLAFDGLVMGRCVYHLGRTDGRGWRRERLKMERKGNAE</sequence>
<dbReference type="EMBL" id="MU863629">
    <property type="protein sequence ID" value="KAK4103352.1"/>
    <property type="molecule type" value="Genomic_DNA"/>
</dbReference>
<evidence type="ECO:0000313" key="2">
    <source>
        <dbReference type="Proteomes" id="UP001305647"/>
    </source>
</evidence>
<accession>A0AAN6Q4C1</accession>